<dbReference type="Proteomes" id="UP001306508">
    <property type="component" value="Unassembled WGS sequence"/>
</dbReference>
<dbReference type="PROSITE" id="PS50076">
    <property type="entry name" value="DNAJ_2"/>
    <property type="match status" value="1"/>
</dbReference>
<organism evidence="3 4">
    <name type="scientific">Arxiozyma heterogenica</name>
    <dbReference type="NCBI Taxonomy" id="278026"/>
    <lineage>
        <taxon>Eukaryota</taxon>
        <taxon>Fungi</taxon>
        <taxon>Dikarya</taxon>
        <taxon>Ascomycota</taxon>
        <taxon>Saccharomycotina</taxon>
        <taxon>Saccharomycetes</taxon>
        <taxon>Saccharomycetales</taxon>
        <taxon>Saccharomycetaceae</taxon>
        <taxon>Arxiozyma</taxon>
    </lineage>
</organism>
<gene>
    <name evidence="3" type="ORF">RI543_004405</name>
</gene>
<keyword evidence="4" id="KW-1185">Reference proteome</keyword>
<evidence type="ECO:0000256" key="1">
    <source>
        <dbReference type="SAM" id="Phobius"/>
    </source>
</evidence>
<feature type="transmembrane region" description="Helical" evidence="1">
    <location>
        <begin position="149"/>
        <end position="168"/>
    </location>
</feature>
<protein>
    <recommendedName>
        <fullName evidence="2">J domain-containing protein</fullName>
    </recommendedName>
</protein>
<comment type="caution">
    <text evidence="3">The sequence shown here is derived from an EMBL/GenBank/DDBJ whole genome shotgun (WGS) entry which is preliminary data.</text>
</comment>
<dbReference type="Gene3D" id="1.10.287.110">
    <property type="entry name" value="DnaJ domain"/>
    <property type="match status" value="1"/>
</dbReference>
<evidence type="ECO:0000313" key="4">
    <source>
        <dbReference type="Proteomes" id="UP001306508"/>
    </source>
</evidence>
<dbReference type="Pfam" id="PF00226">
    <property type="entry name" value="DnaJ"/>
    <property type="match status" value="1"/>
</dbReference>
<feature type="domain" description="J" evidence="2">
    <location>
        <begin position="28"/>
        <end position="92"/>
    </location>
</feature>
<keyword evidence="1" id="KW-0812">Transmembrane</keyword>
<proteinExistence type="predicted"/>
<name>A0AAN7WFI2_9SACH</name>
<dbReference type="AlphaFoldDB" id="A0AAN7WFI2"/>
<accession>A0AAN7WFI2</accession>
<evidence type="ECO:0000313" key="3">
    <source>
        <dbReference type="EMBL" id="KAK5778733.1"/>
    </source>
</evidence>
<keyword evidence="1" id="KW-1133">Transmembrane helix</keyword>
<evidence type="ECO:0000259" key="2">
    <source>
        <dbReference type="PROSITE" id="PS50076"/>
    </source>
</evidence>
<dbReference type="EMBL" id="JAWIZZ010000053">
    <property type="protein sequence ID" value="KAK5778733.1"/>
    <property type="molecule type" value="Genomic_DNA"/>
</dbReference>
<reference evidence="4" key="1">
    <citation type="submission" date="2023-07" db="EMBL/GenBank/DDBJ databases">
        <title>A draft genome of Kazachstania heterogenica Y-27499.</title>
        <authorList>
            <person name="Donic C."/>
            <person name="Kralova J.S."/>
            <person name="Fidel L."/>
            <person name="Ben-Dor S."/>
            <person name="Jung S."/>
        </authorList>
    </citation>
    <scope>NUCLEOTIDE SEQUENCE [LARGE SCALE GENOMIC DNA]</scope>
    <source>
        <strain evidence="4">Y27499</strain>
    </source>
</reference>
<keyword evidence="1" id="KW-0472">Membrane</keyword>
<dbReference type="InterPro" id="IPR001623">
    <property type="entry name" value="DnaJ_domain"/>
</dbReference>
<dbReference type="SUPFAM" id="SSF46565">
    <property type="entry name" value="Chaperone J-domain"/>
    <property type="match status" value="1"/>
</dbReference>
<dbReference type="InterPro" id="IPR036869">
    <property type="entry name" value="J_dom_sf"/>
</dbReference>
<sequence length="176" mass="20856">MIGILTYNKNGSDKHELVDTISSQNLESYYDILGTFICVCNKDLKKIYENLILKLYLNKKYYPTAQEMFQLVQNTYKILNYDEYRLFYDKYGKDPFKLSDTSEKGKDSCLHKRDPNGEILNLFLNNVENEKNFVVYQNFPKEKPNQNTLYDMFTLLFPIIIICLVPFIETLLLDQH</sequence>